<dbReference type="GO" id="GO:0004222">
    <property type="term" value="F:metalloendopeptidase activity"/>
    <property type="evidence" value="ECO:0007669"/>
    <property type="project" value="UniProtKB-UniRule"/>
</dbReference>
<dbReference type="PROSITE" id="PS51257">
    <property type="entry name" value="PROKAR_LIPOPROTEIN"/>
    <property type="match status" value="1"/>
</dbReference>
<proteinExistence type="predicted"/>
<dbReference type="GO" id="GO:0006508">
    <property type="term" value="P:proteolysis"/>
    <property type="evidence" value="ECO:0007669"/>
    <property type="project" value="UniProtKB-KW"/>
</dbReference>
<keyword evidence="1" id="KW-0482">Metalloprotease</keyword>
<reference evidence="3" key="1">
    <citation type="journal article" date="2020" name="Stud. Mycol.">
        <title>101 Dothideomycetes genomes: a test case for predicting lifestyles and emergence of pathogens.</title>
        <authorList>
            <person name="Haridas S."/>
            <person name="Albert R."/>
            <person name="Binder M."/>
            <person name="Bloem J."/>
            <person name="Labutti K."/>
            <person name="Salamov A."/>
            <person name="Andreopoulos B."/>
            <person name="Baker S."/>
            <person name="Barry K."/>
            <person name="Bills G."/>
            <person name="Bluhm B."/>
            <person name="Cannon C."/>
            <person name="Castanera R."/>
            <person name="Culley D."/>
            <person name="Daum C."/>
            <person name="Ezra D."/>
            <person name="Gonzalez J."/>
            <person name="Henrissat B."/>
            <person name="Kuo A."/>
            <person name="Liang C."/>
            <person name="Lipzen A."/>
            <person name="Lutzoni F."/>
            <person name="Magnuson J."/>
            <person name="Mondo S."/>
            <person name="Nolan M."/>
            <person name="Ohm R."/>
            <person name="Pangilinan J."/>
            <person name="Park H.-J."/>
            <person name="Ramirez L."/>
            <person name="Alfaro M."/>
            <person name="Sun H."/>
            <person name="Tritt A."/>
            <person name="Yoshinaga Y."/>
            <person name="Zwiers L.-H."/>
            <person name="Turgeon B."/>
            <person name="Goodwin S."/>
            <person name="Spatafora J."/>
            <person name="Crous P."/>
            <person name="Grigoriev I."/>
        </authorList>
    </citation>
    <scope>NUCLEOTIDE SEQUENCE</scope>
    <source>
        <strain evidence="3">CBS 122368</strain>
    </source>
</reference>
<evidence type="ECO:0000313" key="3">
    <source>
        <dbReference type="EMBL" id="KAF2251635.1"/>
    </source>
</evidence>
<dbReference type="Proteomes" id="UP000800094">
    <property type="component" value="Unassembled WGS sequence"/>
</dbReference>
<keyword evidence="1" id="KW-0378">Hydrolase</keyword>
<keyword evidence="1" id="KW-0645">Protease</keyword>
<dbReference type="PRINTS" id="PR00480">
    <property type="entry name" value="ASTACIN"/>
</dbReference>
<evidence type="ECO:0000259" key="2">
    <source>
        <dbReference type="Pfam" id="PF01400"/>
    </source>
</evidence>
<name>A0A6A6IM02_9PLEO</name>
<keyword evidence="1" id="KW-0862">Zinc</keyword>
<dbReference type="OrthoDB" id="291007at2759"/>
<dbReference type="GO" id="GO:0046872">
    <property type="term" value="F:metal ion binding"/>
    <property type="evidence" value="ECO:0007669"/>
    <property type="project" value="UniProtKB-KW"/>
</dbReference>
<comment type="cofactor">
    <cofactor evidence="1">
        <name>Zn(2+)</name>
        <dbReference type="ChEBI" id="CHEBI:29105"/>
    </cofactor>
    <text evidence="1">Binds 1 zinc ion per subunit.</text>
</comment>
<sequence length="383" mass="43535">MRFQLTVLPGAFAALAAACAVPFNDVRLLHNKTLLHEAIEQHRQAQARLPNGPQTGWAHAVQAGNPYQPWPDDLDGIVRVRYCYRSAKVEADLKPSVDKGWRLWQDRLGEAGAASGHALEWVRYSKDGRFPPCRVNDEPVDASTWNPEVPFEIVEVASIEDVFYEGRATVGYLAPKWEMSDSLAGRHNLYLNTKLLSSWVGEHEDYAVATAAHEMGHIFGLWHEHQRRDRDKYIYFECANLPGYDEVRKKVEAEGKYSMNTICTDATLGFDYDFPAYEFSTHRRGYLDPELTWYPNRVRNSKGYDLESIMHYSSIAPGSGDDVNAAVLTAWVKDGPDVGRGRIIKRNTRISELDRRAIQMIYPWRDGPLPSELPAPECEEVYC</sequence>
<dbReference type="Gene3D" id="3.40.390.10">
    <property type="entry name" value="Collagenase (Catalytic Domain)"/>
    <property type="match status" value="1"/>
</dbReference>
<dbReference type="PANTHER" id="PTHR10127:SF850">
    <property type="entry name" value="METALLOENDOPEPTIDASE"/>
    <property type="match status" value="1"/>
</dbReference>
<keyword evidence="1" id="KW-0732">Signal</keyword>
<dbReference type="EC" id="3.4.24.-" evidence="1"/>
<organism evidence="3 4">
    <name type="scientific">Trematosphaeria pertusa</name>
    <dbReference type="NCBI Taxonomy" id="390896"/>
    <lineage>
        <taxon>Eukaryota</taxon>
        <taxon>Fungi</taxon>
        <taxon>Dikarya</taxon>
        <taxon>Ascomycota</taxon>
        <taxon>Pezizomycotina</taxon>
        <taxon>Dothideomycetes</taxon>
        <taxon>Pleosporomycetidae</taxon>
        <taxon>Pleosporales</taxon>
        <taxon>Massarineae</taxon>
        <taxon>Trematosphaeriaceae</taxon>
        <taxon>Trematosphaeria</taxon>
    </lineage>
</organism>
<feature type="chain" id="PRO_5033102160" description="Metalloendopeptidase" evidence="1">
    <location>
        <begin position="21"/>
        <end position="383"/>
    </location>
</feature>
<feature type="signal peptide" evidence="1">
    <location>
        <begin position="1"/>
        <end position="20"/>
    </location>
</feature>
<protein>
    <recommendedName>
        <fullName evidence="1">Metalloendopeptidase</fullName>
        <ecNumber evidence="1">3.4.24.-</ecNumber>
    </recommendedName>
</protein>
<dbReference type="GeneID" id="54579952"/>
<dbReference type="InterPro" id="IPR001506">
    <property type="entry name" value="Peptidase_M12A"/>
</dbReference>
<dbReference type="InterPro" id="IPR024079">
    <property type="entry name" value="MetalloPept_cat_dom_sf"/>
</dbReference>
<dbReference type="SUPFAM" id="SSF55486">
    <property type="entry name" value="Metalloproteases ('zincins'), catalytic domain"/>
    <property type="match status" value="1"/>
</dbReference>
<evidence type="ECO:0000256" key="1">
    <source>
        <dbReference type="RuleBase" id="RU361183"/>
    </source>
</evidence>
<evidence type="ECO:0000313" key="4">
    <source>
        <dbReference type="Proteomes" id="UP000800094"/>
    </source>
</evidence>
<dbReference type="AlphaFoldDB" id="A0A6A6IM02"/>
<keyword evidence="1" id="KW-0479">Metal-binding</keyword>
<dbReference type="RefSeq" id="XP_033686639.1">
    <property type="nucleotide sequence ID" value="XM_033826622.1"/>
</dbReference>
<accession>A0A6A6IM02</accession>
<dbReference type="Pfam" id="PF01400">
    <property type="entry name" value="Astacin"/>
    <property type="match status" value="1"/>
</dbReference>
<gene>
    <name evidence="3" type="ORF">BU26DRAFT_502264</name>
</gene>
<dbReference type="PANTHER" id="PTHR10127">
    <property type="entry name" value="DISCOIDIN, CUB, EGF, LAMININ , AND ZINC METALLOPROTEASE DOMAIN CONTAINING"/>
    <property type="match status" value="1"/>
</dbReference>
<keyword evidence="4" id="KW-1185">Reference proteome</keyword>
<dbReference type="EMBL" id="ML987192">
    <property type="protein sequence ID" value="KAF2251635.1"/>
    <property type="molecule type" value="Genomic_DNA"/>
</dbReference>
<feature type="domain" description="Peptidase M12A" evidence="2">
    <location>
        <begin position="207"/>
        <end position="242"/>
    </location>
</feature>